<keyword evidence="2" id="KW-1185">Reference proteome</keyword>
<dbReference type="PANTHER" id="PTHR32305:SF15">
    <property type="entry name" value="PROTEIN RHSA-RELATED"/>
    <property type="match status" value="1"/>
</dbReference>
<organism evidence="1 2">
    <name type="scientific">Nonlabens xylanidelens</name>
    <dbReference type="NCBI Taxonomy" id="191564"/>
    <lineage>
        <taxon>Bacteria</taxon>
        <taxon>Pseudomonadati</taxon>
        <taxon>Bacteroidota</taxon>
        <taxon>Flavobacteriia</taxon>
        <taxon>Flavobacteriales</taxon>
        <taxon>Flavobacteriaceae</taxon>
        <taxon>Nonlabens</taxon>
    </lineage>
</organism>
<dbReference type="EMBL" id="PTJE01000006">
    <property type="protein sequence ID" value="PPK93633.1"/>
    <property type="molecule type" value="Genomic_DNA"/>
</dbReference>
<dbReference type="NCBIfam" id="TIGR03696">
    <property type="entry name" value="Rhs_assc_core"/>
    <property type="match status" value="1"/>
</dbReference>
<gene>
    <name evidence="1" type="ORF">LY01_02416</name>
</gene>
<reference evidence="1 2" key="1">
    <citation type="submission" date="2018-02" db="EMBL/GenBank/DDBJ databases">
        <title>Genomic Encyclopedia of Archaeal and Bacterial Type Strains, Phase II (KMG-II): from individual species to whole genera.</title>
        <authorList>
            <person name="Goeker M."/>
        </authorList>
    </citation>
    <scope>NUCLEOTIDE SEQUENCE [LARGE SCALE GENOMIC DNA]</scope>
    <source>
        <strain evidence="1 2">DSM 16809</strain>
    </source>
</reference>
<evidence type="ECO:0000313" key="1">
    <source>
        <dbReference type="EMBL" id="PPK93633.1"/>
    </source>
</evidence>
<dbReference type="PANTHER" id="PTHR32305">
    <property type="match status" value="1"/>
</dbReference>
<dbReference type="Gene3D" id="2.180.10.10">
    <property type="entry name" value="RHS repeat-associated core"/>
    <property type="match status" value="1"/>
</dbReference>
<dbReference type="AlphaFoldDB" id="A0A2S6IHE7"/>
<dbReference type="OrthoDB" id="1367325at2"/>
<sequence>MVNLLKETSFNNFVYKKYEGTTIEEQKKRYERLDQGKDEKEIEKRAPVDVPIYFYHPDHLGTTNALTDVNGNMYQFFLNLPFGETMAEQTSISYYQTEFKFNGKELDSETGMYYYGARYYNPSLSIWMSVDPLAEEMPEWSPYNYTFNNPIRFTDPDGRAPEAPEAPEDVIILIGGAYKGHPYGHVAIGIIDANGNTIVYDFGRYRATSGTFNESGDGVLRVHSSLESYIEGENATGRTTSGYRFKSTPGEDMKVVEYFTGLIEKSTDRKTEVKDTRWSFKLEDDYHATGNNCTTLSLCGLNVALPDVAKELKDPKESKGRGLGWKEKLADNTIGNNSIGNKIFMPADLKKNIDTKNKHIDSKQYSN</sequence>
<dbReference type="RefSeq" id="WP_104516088.1">
    <property type="nucleotide sequence ID" value="NZ_MQVW01000024.1"/>
</dbReference>
<name>A0A2S6IHE7_9FLAO</name>
<dbReference type="Proteomes" id="UP000239002">
    <property type="component" value="Unassembled WGS sequence"/>
</dbReference>
<dbReference type="InterPro" id="IPR022385">
    <property type="entry name" value="Rhs_assc_core"/>
</dbReference>
<accession>A0A2S6IHE7</accession>
<proteinExistence type="predicted"/>
<protein>
    <submittedName>
        <fullName evidence="1">RHS repeat-associated protein</fullName>
    </submittedName>
</protein>
<dbReference type="InterPro" id="IPR050708">
    <property type="entry name" value="T6SS_VgrG/RHS"/>
</dbReference>
<comment type="caution">
    <text evidence="1">The sequence shown here is derived from an EMBL/GenBank/DDBJ whole genome shotgun (WGS) entry which is preliminary data.</text>
</comment>
<evidence type="ECO:0000313" key="2">
    <source>
        <dbReference type="Proteomes" id="UP000239002"/>
    </source>
</evidence>